<evidence type="ECO:0000313" key="3">
    <source>
        <dbReference type="EMBL" id="MFC6825380.1"/>
    </source>
</evidence>
<dbReference type="EMBL" id="JBHSXH010000015">
    <property type="protein sequence ID" value="MFC6825380.1"/>
    <property type="molecule type" value="Genomic_DNA"/>
</dbReference>
<keyword evidence="1" id="KW-1133">Transmembrane helix</keyword>
<dbReference type="AlphaFoldDB" id="A0ABD5TXV3"/>
<gene>
    <name evidence="3" type="ORF">ACFQEV_10345</name>
</gene>
<evidence type="ECO:0000256" key="1">
    <source>
        <dbReference type="SAM" id="Phobius"/>
    </source>
</evidence>
<keyword evidence="1" id="KW-0812">Transmembrane</keyword>
<feature type="domain" description="DUF8049" evidence="2">
    <location>
        <begin position="14"/>
        <end position="92"/>
    </location>
</feature>
<dbReference type="Proteomes" id="UP001596408">
    <property type="component" value="Unassembled WGS sequence"/>
</dbReference>
<accession>A0ABD5TXV3</accession>
<dbReference type="InterPro" id="IPR058362">
    <property type="entry name" value="DUF8049"/>
</dbReference>
<name>A0ABD5TXV3_9EURY</name>
<protein>
    <recommendedName>
        <fullName evidence="2">DUF8049 domain-containing protein</fullName>
    </recommendedName>
</protein>
<organism evidence="3 4">
    <name type="scientific">Halopelagius fulvigenes</name>
    <dbReference type="NCBI Taxonomy" id="1198324"/>
    <lineage>
        <taxon>Archaea</taxon>
        <taxon>Methanobacteriati</taxon>
        <taxon>Methanobacteriota</taxon>
        <taxon>Stenosarchaea group</taxon>
        <taxon>Halobacteria</taxon>
        <taxon>Halobacteriales</taxon>
        <taxon>Haloferacaceae</taxon>
    </lineage>
</organism>
<evidence type="ECO:0000313" key="4">
    <source>
        <dbReference type="Proteomes" id="UP001596408"/>
    </source>
</evidence>
<reference evidence="3 4" key="1">
    <citation type="journal article" date="2019" name="Int. J. Syst. Evol. Microbiol.">
        <title>The Global Catalogue of Microorganisms (GCM) 10K type strain sequencing project: providing services to taxonomists for standard genome sequencing and annotation.</title>
        <authorList>
            <consortium name="The Broad Institute Genomics Platform"/>
            <consortium name="The Broad Institute Genome Sequencing Center for Infectious Disease"/>
            <person name="Wu L."/>
            <person name="Ma J."/>
        </authorList>
    </citation>
    <scope>NUCLEOTIDE SEQUENCE [LARGE SCALE GENOMIC DNA]</scope>
    <source>
        <strain evidence="3 4">YIM 94188</strain>
    </source>
</reference>
<keyword evidence="1" id="KW-0472">Membrane</keyword>
<evidence type="ECO:0000259" key="2">
    <source>
        <dbReference type="Pfam" id="PF26223"/>
    </source>
</evidence>
<dbReference type="RefSeq" id="WP_379695555.1">
    <property type="nucleotide sequence ID" value="NZ_JBHSXH010000015.1"/>
</dbReference>
<feature type="transmembrane region" description="Helical" evidence="1">
    <location>
        <begin position="73"/>
        <end position="92"/>
    </location>
</feature>
<sequence>MADRDADEVPSELELPDDALVAAVAAVSTIALTLALEYGLGADPPILARLAPLAPYFLSVFTRRIDLGPVDTVRAWSGLTVAVTLGVFLFYAT</sequence>
<proteinExistence type="predicted"/>
<keyword evidence="4" id="KW-1185">Reference proteome</keyword>
<feature type="transmembrane region" description="Helical" evidence="1">
    <location>
        <begin position="20"/>
        <end position="40"/>
    </location>
</feature>
<comment type="caution">
    <text evidence="3">The sequence shown here is derived from an EMBL/GenBank/DDBJ whole genome shotgun (WGS) entry which is preliminary data.</text>
</comment>
<dbReference type="Pfam" id="PF26223">
    <property type="entry name" value="DUF8049"/>
    <property type="match status" value="1"/>
</dbReference>